<organism evidence="3">
    <name type="scientific">bioreactor metagenome</name>
    <dbReference type="NCBI Taxonomy" id="1076179"/>
    <lineage>
        <taxon>unclassified sequences</taxon>
        <taxon>metagenomes</taxon>
        <taxon>ecological metagenomes</taxon>
    </lineage>
</organism>
<accession>A0A645ETV9</accession>
<dbReference type="SUPFAM" id="SSF110857">
    <property type="entry name" value="Gamma-glutamyl cyclotransferase-like"/>
    <property type="match status" value="1"/>
</dbReference>
<dbReference type="InterPro" id="IPR036568">
    <property type="entry name" value="GGCT-like_sf"/>
</dbReference>
<gene>
    <name evidence="3" type="ORF">SDC9_152729</name>
</gene>
<dbReference type="PANTHER" id="PTHR12935:SF0">
    <property type="entry name" value="GAMMA-GLUTAMYLCYCLOTRANSFERASE"/>
    <property type="match status" value="1"/>
</dbReference>
<evidence type="ECO:0000313" key="3">
    <source>
        <dbReference type="EMBL" id="MPN05478.1"/>
    </source>
</evidence>
<name>A0A645ETV9_9ZZZZ</name>
<dbReference type="GO" id="GO:0003839">
    <property type="term" value="F:gamma-glutamylcyclotransferase activity"/>
    <property type="evidence" value="ECO:0007669"/>
    <property type="project" value="InterPro"/>
</dbReference>
<sequence>MKKVYLAYGSNLNLEQMGERCPDAAVIGTTVLPDYRLVFRGGRHSGVATIEMKRGAKVPVLLWQITEKCEKALDRYEGHPHLYRKKKLMVNLDGDELVAMAYVMNEGPPLAMPDAYYYSTILDGYYDCGFDEGILKQAVMESMEAAND</sequence>
<evidence type="ECO:0000256" key="1">
    <source>
        <dbReference type="ARBA" id="ARBA00023239"/>
    </source>
</evidence>
<dbReference type="InterPro" id="IPR017939">
    <property type="entry name" value="G-Glutamylcylcotransferase"/>
</dbReference>
<comment type="caution">
    <text evidence="3">The sequence shown here is derived from an EMBL/GenBank/DDBJ whole genome shotgun (WGS) entry which is preliminary data.</text>
</comment>
<evidence type="ECO:0000259" key="2">
    <source>
        <dbReference type="Pfam" id="PF06094"/>
    </source>
</evidence>
<dbReference type="EMBL" id="VSSQ01051379">
    <property type="protein sequence ID" value="MPN05478.1"/>
    <property type="molecule type" value="Genomic_DNA"/>
</dbReference>
<feature type="domain" description="Gamma-glutamylcyclotransferase AIG2-like" evidence="2">
    <location>
        <begin position="6"/>
        <end position="106"/>
    </location>
</feature>
<dbReference type="InterPro" id="IPR009288">
    <property type="entry name" value="AIG2-like_dom"/>
</dbReference>
<reference evidence="3" key="1">
    <citation type="submission" date="2019-08" db="EMBL/GenBank/DDBJ databases">
        <authorList>
            <person name="Kucharzyk K."/>
            <person name="Murdoch R.W."/>
            <person name="Higgins S."/>
            <person name="Loffler F."/>
        </authorList>
    </citation>
    <scope>NUCLEOTIDE SEQUENCE</scope>
</reference>
<dbReference type="CDD" id="cd06661">
    <property type="entry name" value="GGCT_like"/>
    <property type="match status" value="1"/>
</dbReference>
<proteinExistence type="predicted"/>
<dbReference type="Pfam" id="PF06094">
    <property type="entry name" value="GGACT"/>
    <property type="match status" value="1"/>
</dbReference>
<protein>
    <recommendedName>
        <fullName evidence="2">Gamma-glutamylcyclotransferase AIG2-like domain-containing protein</fullName>
    </recommendedName>
</protein>
<dbReference type="AlphaFoldDB" id="A0A645ETV9"/>
<keyword evidence="1" id="KW-0456">Lyase</keyword>
<dbReference type="Gene3D" id="3.10.490.10">
    <property type="entry name" value="Gamma-glutamyl cyclotransferase-like"/>
    <property type="match status" value="1"/>
</dbReference>
<dbReference type="PANTHER" id="PTHR12935">
    <property type="entry name" value="GAMMA-GLUTAMYLCYCLOTRANSFERASE"/>
    <property type="match status" value="1"/>
</dbReference>
<dbReference type="InterPro" id="IPR013024">
    <property type="entry name" value="GGCT-like"/>
</dbReference>